<dbReference type="Gene3D" id="2.40.50.90">
    <property type="match status" value="1"/>
</dbReference>
<evidence type="ECO:0000313" key="3">
    <source>
        <dbReference type="Proteomes" id="UP001174932"/>
    </source>
</evidence>
<dbReference type="RefSeq" id="WP_304375818.1">
    <property type="nucleotide sequence ID" value="NZ_JAUOZU010000006.1"/>
</dbReference>
<dbReference type="EMBL" id="JAUOZU010000006">
    <property type="protein sequence ID" value="MDO6963907.1"/>
    <property type="molecule type" value="Genomic_DNA"/>
</dbReference>
<reference evidence="2" key="1">
    <citation type="journal article" date="2015" name="Int. J. Syst. Evol. Microbiol.">
        <title>Rhizobium alvei sp. nov., isolated from a freshwater river.</title>
        <authorList>
            <person name="Sheu S.Y."/>
            <person name="Huang H.W."/>
            <person name="Young C.C."/>
            <person name="Chen W.M."/>
        </authorList>
    </citation>
    <scope>NUCLEOTIDE SEQUENCE</scope>
    <source>
        <strain evidence="2">TNR-22</strain>
    </source>
</reference>
<proteinExistence type="predicted"/>
<keyword evidence="3" id="KW-1185">Reference proteome</keyword>
<dbReference type="PANTHER" id="PTHR12302:SF26">
    <property type="entry name" value="BLR1266 PROTEIN"/>
    <property type="match status" value="1"/>
</dbReference>
<dbReference type="PROSITE" id="PS50830">
    <property type="entry name" value="TNASE_3"/>
    <property type="match status" value="1"/>
</dbReference>
<accession>A0ABT8YK96</accession>
<organism evidence="2 3">
    <name type="scientific">Rhizobium alvei</name>
    <dbReference type="NCBI Taxonomy" id="1132659"/>
    <lineage>
        <taxon>Bacteria</taxon>
        <taxon>Pseudomonadati</taxon>
        <taxon>Pseudomonadota</taxon>
        <taxon>Alphaproteobacteria</taxon>
        <taxon>Hyphomicrobiales</taxon>
        <taxon>Rhizobiaceae</taxon>
        <taxon>Rhizobium/Agrobacterium group</taxon>
        <taxon>Rhizobium</taxon>
    </lineage>
</organism>
<dbReference type="PANTHER" id="PTHR12302">
    <property type="entry name" value="EBNA2 BINDING PROTEIN P100"/>
    <property type="match status" value="1"/>
</dbReference>
<dbReference type="InterPro" id="IPR035437">
    <property type="entry name" value="SNase_OB-fold_sf"/>
</dbReference>
<sequence length="178" mass="19708">MFSNRLYDVLVAVCFILLLALIAAKVGEDNAVRLTGRFVAADGDSLAQDGRRLRLLGIDAPELAQTCRRDGKEWPCGKEARAALSALVSDTDVLCRGAELDKFGRLLVRCHRGEEDINAAMVRSGLAVAYGAYEREEEDARTQKLGLWAGDFALPSEWRRRHGGRDDARDVHRSGFDF</sequence>
<gene>
    <name evidence="2" type="ORF">Q4481_08050</name>
</gene>
<feature type="domain" description="TNase-like" evidence="1">
    <location>
        <begin position="42"/>
        <end position="150"/>
    </location>
</feature>
<reference evidence="2" key="2">
    <citation type="submission" date="2023-07" db="EMBL/GenBank/DDBJ databases">
        <authorList>
            <person name="Shen H."/>
        </authorList>
    </citation>
    <scope>NUCLEOTIDE SEQUENCE</scope>
    <source>
        <strain evidence="2">TNR-22</strain>
    </source>
</reference>
<dbReference type="SUPFAM" id="SSF50199">
    <property type="entry name" value="Staphylococcal nuclease"/>
    <property type="match status" value="1"/>
</dbReference>
<comment type="caution">
    <text evidence="2">The sequence shown here is derived from an EMBL/GenBank/DDBJ whole genome shotgun (WGS) entry which is preliminary data.</text>
</comment>
<dbReference type="Proteomes" id="UP001174932">
    <property type="component" value="Unassembled WGS sequence"/>
</dbReference>
<dbReference type="Pfam" id="PF00565">
    <property type="entry name" value="SNase"/>
    <property type="match status" value="1"/>
</dbReference>
<evidence type="ECO:0000259" key="1">
    <source>
        <dbReference type="PROSITE" id="PS50830"/>
    </source>
</evidence>
<dbReference type="InterPro" id="IPR016071">
    <property type="entry name" value="Staphylococal_nuclease_OB-fold"/>
</dbReference>
<protein>
    <submittedName>
        <fullName evidence="2">Thermonuclease family protein</fullName>
    </submittedName>
</protein>
<dbReference type="SMART" id="SM00318">
    <property type="entry name" value="SNc"/>
    <property type="match status" value="1"/>
</dbReference>
<evidence type="ECO:0000313" key="2">
    <source>
        <dbReference type="EMBL" id="MDO6963907.1"/>
    </source>
</evidence>
<name>A0ABT8YK96_9HYPH</name>